<feature type="transmembrane region" description="Helical" evidence="1">
    <location>
        <begin position="276"/>
        <end position="296"/>
    </location>
</feature>
<feature type="transmembrane region" description="Helical" evidence="1">
    <location>
        <begin position="144"/>
        <end position="164"/>
    </location>
</feature>
<feature type="transmembrane region" description="Helical" evidence="1">
    <location>
        <begin position="184"/>
        <end position="207"/>
    </location>
</feature>
<evidence type="ECO:0000313" key="2">
    <source>
        <dbReference type="EMBL" id="AYV76268.1"/>
    </source>
</evidence>
<keyword evidence="1" id="KW-0812">Transmembrane</keyword>
<feature type="transmembrane region" description="Helical" evidence="1">
    <location>
        <begin position="107"/>
        <end position="132"/>
    </location>
</feature>
<sequence length="410" mass="46778">MIKILMFMFALMCVQLVQSAQIHNTGGGYIVVTCRPERNIAKFSTEEAISVLELIDRLRTNYDQQVDSEFTKLTACSYKDIDLESVQKSLHTVIKENSINQSVYMKVMGIITFYNIVLVCLSGVGIALLFSLASDVLIIFGKWILSRQFLYTCGYTISLFFTLFQKDTVSTSFKPLFFFDNQSALFGTVLFVIVANASVFDIMDAFVTKKKWGKDEKRAFFGLSQIFILCFTFWSTIYHSNWLIGVVAITLVFHFTGFTVGAFFGGYYVDFKNDYVVERCIATSILLNCVFLSLKLTHYTDFYYLELFETGIMFWGTFVGLCGLLVVRYKNYSMASIVMAVTCLLLMYVGNVQYINSYKNLGGTFMVLLALDLQRAILSMNFATLALLVIFANLYALKELLSRYPEYFIF</sequence>
<accession>A0A3G4ZN41</accession>
<proteinExistence type="predicted"/>
<feature type="transmembrane region" description="Helical" evidence="1">
    <location>
        <begin position="219"/>
        <end position="237"/>
    </location>
</feature>
<keyword evidence="1" id="KW-1133">Transmembrane helix</keyword>
<feature type="transmembrane region" description="Helical" evidence="1">
    <location>
        <begin position="376"/>
        <end position="397"/>
    </location>
</feature>
<feature type="transmembrane region" description="Helical" evidence="1">
    <location>
        <begin position="302"/>
        <end position="327"/>
    </location>
</feature>
<reference evidence="2" key="1">
    <citation type="submission" date="2018-10" db="EMBL/GenBank/DDBJ databases">
        <title>Hidden diversity of soil giant viruses.</title>
        <authorList>
            <person name="Schulz F."/>
            <person name="Alteio L."/>
            <person name="Goudeau D."/>
            <person name="Ryan E.M."/>
            <person name="Malmstrom R.R."/>
            <person name="Blanchard J."/>
            <person name="Woyke T."/>
        </authorList>
    </citation>
    <scope>NUCLEOTIDE SEQUENCE</scope>
    <source>
        <strain evidence="2">TEV1</strain>
    </source>
</reference>
<dbReference type="EMBL" id="MK071983">
    <property type="protein sequence ID" value="AYV76268.1"/>
    <property type="molecule type" value="Genomic_DNA"/>
</dbReference>
<gene>
    <name evidence="2" type="ORF">Terrestrivirus5_90</name>
</gene>
<name>A0A3G4ZN41_9VIRU</name>
<protein>
    <submittedName>
        <fullName evidence="2">Uncharacterized protein</fullName>
    </submittedName>
</protein>
<organism evidence="2">
    <name type="scientific">Terrestrivirus sp</name>
    <dbReference type="NCBI Taxonomy" id="2487775"/>
    <lineage>
        <taxon>Viruses</taxon>
        <taxon>Varidnaviria</taxon>
        <taxon>Bamfordvirae</taxon>
        <taxon>Nucleocytoviricota</taxon>
        <taxon>Megaviricetes</taxon>
        <taxon>Imitervirales</taxon>
        <taxon>Mimiviridae</taxon>
        <taxon>Klosneuvirinae</taxon>
    </lineage>
</organism>
<feature type="transmembrane region" description="Helical" evidence="1">
    <location>
        <begin position="334"/>
        <end position="356"/>
    </location>
</feature>
<keyword evidence="1" id="KW-0472">Membrane</keyword>
<evidence type="ECO:0000256" key="1">
    <source>
        <dbReference type="SAM" id="Phobius"/>
    </source>
</evidence>
<feature type="transmembrane region" description="Helical" evidence="1">
    <location>
        <begin position="243"/>
        <end position="269"/>
    </location>
</feature>